<sequence length="251" mass="27002">MSIPHRTVGHGPKTVFLLHGWLGSADGWGLFPDYLDPEAATWVFTDNRGYGARLAETGDFTLDEVADDVLALADELGAQTFSLVGHSMGGAEVLRVLAKAPERVDKLIGITPVGAAPTPLDEAGHDLFFGAPDDDGKRFSIVDFTTGNRLTPQFIQSIVNWSREHSTVEAFRGAVDAWVNADFLAEVAGDETPILVIPGEHDPALGAETVNQTWKPHFPNATVDVMPNAGHYPMFETPVALATRVNAFIAD</sequence>
<dbReference type="OrthoDB" id="63962at2"/>
<dbReference type="PANTHER" id="PTHR43798:SF31">
    <property type="entry name" value="AB HYDROLASE SUPERFAMILY PROTEIN YCLE"/>
    <property type="match status" value="1"/>
</dbReference>
<dbReference type="Proteomes" id="UP000035720">
    <property type="component" value="Unassembled WGS sequence"/>
</dbReference>
<feature type="domain" description="AB hydrolase-1" evidence="2">
    <location>
        <begin position="15"/>
        <end position="242"/>
    </location>
</feature>
<dbReference type="SUPFAM" id="SSF53474">
    <property type="entry name" value="alpha/beta-Hydrolases"/>
    <property type="match status" value="1"/>
</dbReference>
<dbReference type="PRINTS" id="PR00111">
    <property type="entry name" value="ABHYDROLASE"/>
</dbReference>
<evidence type="ECO:0000256" key="1">
    <source>
        <dbReference type="ARBA" id="ARBA00022801"/>
    </source>
</evidence>
<gene>
    <name evidence="3" type="ORF">BN13_130041</name>
</gene>
<protein>
    <submittedName>
        <fullName evidence="3">Predicted hydrolase or acyltransferase of alpha/beta superfamily</fullName>
    </submittedName>
</protein>
<dbReference type="GO" id="GO:0016746">
    <property type="term" value="F:acyltransferase activity"/>
    <property type="evidence" value="ECO:0007669"/>
    <property type="project" value="UniProtKB-KW"/>
</dbReference>
<dbReference type="Pfam" id="PF12697">
    <property type="entry name" value="Abhydrolase_6"/>
    <property type="match status" value="1"/>
</dbReference>
<evidence type="ECO:0000313" key="4">
    <source>
        <dbReference type="Proteomes" id="UP000035720"/>
    </source>
</evidence>
<dbReference type="InterPro" id="IPR000073">
    <property type="entry name" value="AB_hydrolase_1"/>
</dbReference>
<proteinExistence type="predicted"/>
<dbReference type="EMBL" id="CAJC01000035">
    <property type="protein sequence ID" value="CCI51899.1"/>
    <property type="molecule type" value="Genomic_DNA"/>
</dbReference>
<dbReference type="PANTHER" id="PTHR43798">
    <property type="entry name" value="MONOACYLGLYCEROL LIPASE"/>
    <property type="match status" value="1"/>
</dbReference>
<evidence type="ECO:0000313" key="3">
    <source>
        <dbReference type="EMBL" id="CCI51899.1"/>
    </source>
</evidence>
<keyword evidence="4" id="KW-1185">Reference proteome</keyword>
<dbReference type="RefSeq" id="WP_048544455.1">
    <property type="nucleotide sequence ID" value="NZ_HF571038.1"/>
</dbReference>
<evidence type="ECO:0000259" key="2">
    <source>
        <dbReference type="Pfam" id="PF12697"/>
    </source>
</evidence>
<organism evidence="3 4">
    <name type="scientific">Nostocoides jenkinsii Ben 74</name>
    <dbReference type="NCBI Taxonomy" id="1193518"/>
    <lineage>
        <taxon>Bacteria</taxon>
        <taxon>Bacillati</taxon>
        <taxon>Actinomycetota</taxon>
        <taxon>Actinomycetes</taxon>
        <taxon>Micrococcales</taxon>
        <taxon>Intrasporangiaceae</taxon>
        <taxon>Nostocoides</taxon>
    </lineage>
</organism>
<dbReference type="STRING" id="1193518.BN13_130041"/>
<reference evidence="3 4" key="1">
    <citation type="journal article" date="2013" name="ISME J.">
        <title>A metabolic model for members of the genus Tetrasphaera involved in enhanced biological phosphorus removal.</title>
        <authorList>
            <person name="Kristiansen R."/>
            <person name="Nguyen H.T.T."/>
            <person name="Saunders A.M."/>
            <person name="Nielsen J.L."/>
            <person name="Wimmer R."/>
            <person name="Le V.Q."/>
            <person name="McIlroy S.J."/>
            <person name="Petrovski S."/>
            <person name="Seviour R.J."/>
            <person name="Calteau A."/>
            <person name="Nielsen K.L."/>
            <person name="Nielsen P.H."/>
        </authorList>
    </citation>
    <scope>NUCLEOTIDE SEQUENCE [LARGE SCALE GENOMIC DNA]</scope>
    <source>
        <strain evidence="3 4">Ben 74</strain>
    </source>
</reference>
<keyword evidence="3" id="KW-0808">Transferase</keyword>
<dbReference type="GO" id="GO:0016020">
    <property type="term" value="C:membrane"/>
    <property type="evidence" value="ECO:0007669"/>
    <property type="project" value="TreeGrafter"/>
</dbReference>
<name>A0A077M5U8_9MICO</name>
<dbReference type="AlphaFoldDB" id="A0A077M5U8"/>
<dbReference type="InterPro" id="IPR050266">
    <property type="entry name" value="AB_hydrolase_sf"/>
</dbReference>
<dbReference type="GO" id="GO:0016787">
    <property type="term" value="F:hydrolase activity"/>
    <property type="evidence" value="ECO:0007669"/>
    <property type="project" value="UniProtKB-KW"/>
</dbReference>
<comment type="caution">
    <text evidence="3">The sequence shown here is derived from an EMBL/GenBank/DDBJ whole genome shotgun (WGS) entry which is preliminary data.</text>
</comment>
<dbReference type="Gene3D" id="3.40.50.1820">
    <property type="entry name" value="alpha/beta hydrolase"/>
    <property type="match status" value="1"/>
</dbReference>
<keyword evidence="1 3" id="KW-0378">Hydrolase</keyword>
<dbReference type="InterPro" id="IPR029058">
    <property type="entry name" value="AB_hydrolase_fold"/>
</dbReference>
<keyword evidence="3" id="KW-0012">Acyltransferase</keyword>
<accession>A0A077M5U8</accession>